<name>A0ACD3QNR3_LARCR</name>
<evidence type="ECO:0000313" key="1">
    <source>
        <dbReference type="EMBL" id="TMS08484.1"/>
    </source>
</evidence>
<organism evidence="1 2">
    <name type="scientific">Larimichthys crocea</name>
    <name type="common">Large yellow croaker</name>
    <name type="synonym">Pseudosciaena crocea</name>
    <dbReference type="NCBI Taxonomy" id="215358"/>
    <lineage>
        <taxon>Eukaryota</taxon>
        <taxon>Metazoa</taxon>
        <taxon>Chordata</taxon>
        <taxon>Craniata</taxon>
        <taxon>Vertebrata</taxon>
        <taxon>Euteleostomi</taxon>
        <taxon>Actinopterygii</taxon>
        <taxon>Neopterygii</taxon>
        <taxon>Teleostei</taxon>
        <taxon>Neoteleostei</taxon>
        <taxon>Acanthomorphata</taxon>
        <taxon>Eupercaria</taxon>
        <taxon>Sciaenidae</taxon>
        <taxon>Larimichthys</taxon>
    </lineage>
</organism>
<keyword evidence="2" id="KW-1185">Reference proteome</keyword>
<evidence type="ECO:0000313" key="2">
    <source>
        <dbReference type="Proteomes" id="UP000793456"/>
    </source>
</evidence>
<proteinExistence type="predicted"/>
<accession>A0ACD3QNR3</accession>
<gene>
    <name evidence="1" type="ORF">E3U43_005967</name>
</gene>
<protein>
    <submittedName>
        <fullName evidence="1">Uncharacterized protein</fullName>
    </submittedName>
</protein>
<dbReference type="EMBL" id="CM011690">
    <property type="protein sequence ID" value="TMS08484.1"/>
    <property type="molecule type" value="Genomic_DNA"/>
</dbReference>
<comment type="caution">
    <text evidence="1">The sequence shown here is derived from an EMBL/GenBank/DDBJ whole genome shotgun (WGS) entry which is preliminary data.</text>
</comment>
<dbReference type="Proteomes" id="UP000793456">
    <property type="component" value="Chromosome XVII"/>
</dbReference>
<sequence length="631" mass="67661">MLPPVFCFEGAKPAHESKENDDFTKNVSSCLRLTLVGGNAPPCWMITAESREEEEALTVNMAFSFGGATSNTAANTSGFTFGSFGAKTTASTAFGFGAAATTTTAASSSGFGTLTAPGFGAATTTAAAPATGFSFGSTNTGTFGGFGTTTTAATAPGSTFSFAAPANTTGGLFGNTQNKGFGFSSGLGTGTATGTAGFGTGLGTTGLGGFGGFNIQPTQQQQGGLFSQQAQQLGQAQPTQLYQQVTALSAPTLLGDERDSILAKWNQLQAYWGTGKGYYSNNNPPADFTQENPFCRFKAVGYSCVPVSKDEDGLVVLVLVKKEADVRAQQQQLVESLHKILGSNQTLTVNVDGVKALPNDQTEVIVYVVERSPNGTSKRIPATTLFSYLEQANIKAQLTQIGVAMSVTRTELSPAQLKHLLQNAPAGVDPIIWEQAKVDNPDPEKLIPVPMVGFKELLRRLQIQEQMTKQHQTRVDIISSDISELQKNQATTVAKIAQYKRKLMDLSHRVLQVLIKQEIQRKSGYAIQVDEEHLRVQLDTIQSELNAPTQFKGRLNELMSQIRMQNHFGAVRSEERYSVDADLLREIKQHLKQQQEGLSHLISVIKDDLEDIKLIEHGLSDSGHMRGGILS</sequence>
<reference evidence="1" key="1">
    <citation type="submission" date="2018-11" db="EMBL/GenBank/DDBJ databases">
        <title>The sequence and de novo assembly of Larimichthys crocea genome using PacBio and Hi-C technologies.</title>
        <authorList>
            <person name="Xu P."/>
            <person name="Chen B."/>
            <person name="Zhou Z."/>
            <person name="Ke Q."/>
            <person name="Wu Y."/>
            <person name="Bai H."/>
            <person name="Pu F."/>
        </authorList>
    </citation>
    <scope>NUCLEOTIDE SEQUENCE</scope>
    <source>
        <tissue evidence="1">Muscle</tissue>
    </source>
</reference>